<comment type="caution">
    <text evidence="1">The sequence shown here is derived from an EMBL/GenBank/DDBJ whole genome shotgun (WGS) entry which is preliminary data.</text>
</comment>
<protein>
    <submittedName>
        <fullName evidence="1">Uncharacterized protein</fullName>
    </submittedName>
</protein>
<sequence length="196" mass="21798">MVGAAGYDRINEVKEFDNSKMGVKGLSDSGITTIPKFFVHPPETISDLRKSLVTGVGIPVIDLSNVDTEAGRAKAVGEIREAAKTWGFFQLISHCVPVPVLDDTIATIKAFHDLPIEQQPQIRLRVCLARIRFVWHWMCCTCHTWSSSWNPCKCQGNHPKWVLRLLNPTRVVLINTPTVVVGATTIAKNFEKICFG</sequence>
<evidence type="ECO:0000313" key="1">
    <source>
        <dbReference type="EMBL" id="KAH7841367.1"/>
    </source>
</evidence>
<evidence type="ECO:0000313" key="2">
    <source>
        <dbReference type="Proteomes" id="UP000828048"/>
    </source>
</evidence>
<gene>
    <name evidence="1" type="ORF">Vadar_028966</name>
</gene>
<reference evidence="1 2" key="1">
    <citation type="journal article" date="2021" name="Hortic Res">
        <title>High-quality reference genome and annotation aids understanding of berry development for evergreen blueberry (Vaccinium darrowii).</title>
        <authorList>
            <person name="Yu J."/>
            <person name="Hulse-Kemp A.M."/>
            <person name="Babiker E."/>
            <person name="Staton M."/>
        </authorList>
    </citation>
    <scope>NUCLEOTIDE SEQUENCE [LARGE SCALE GENOMIC DNA]</scope>
    <source>
        <strain evidence="2">cv. NJ 8807/NJ 8810</strain>
        <tissue evidence="1">Young leaf</tissue>
    </source>
</reference>
<dbReference type="Proteomes" id="UP000828048">
    <property type="component" value="Chromosome 10"/>
</dbReference>
<keyword evidence="2" id="KW-1185">Reference proteome</keyword>
<organism evidence="1 2">
    <name type="scientific">Vaccinium darrowii</name>
    <dbReference type="NCBI Taxonomy" id="229202"/>
    <lineage>
        <taxon>Eukaryota</taxon>
        <taxon>Viridiplantae</taxon>
        <taxon>Streptophyta</taxon>
        <taxon>Embryophyta</taxon>
        <taxon>Tracheophyta</taxon>
        <taxon>Spermatophyta</taxon>
        <taxon>Magnoliopsida</taxon>
        <taxon>eudicotyledons</taxon>
        <taxon>Gunneridae</taxon>
        <taxon>Pentapetalae</taxon>
        <taxon>asterids</taxon>
        <taxon>Ericales</taxon>
        <taxon>Ericaceae</taxon>
        <taxon>Vaccinioideae</taxon>
        <taxon>Vaccinieae</taxon>
        <taxon>Vaccinium</taxon>
    </lineage>
</organism>
<name>A0ACB7XL42_9ERIC</name>
<proteinExistence type="predicted"/>
<accession>A0ACB7XL42</accession>
<dbReference type="EMBL" id="CM037160">
    <property type="protein sequence ID" value="KAH7841367.1"/>
    <property type="molecule type" value="Genomic_DNA"/>
</dbReference>